<dbReference type="KEGG" id="gsn:YC6258_04474"/>
<evidence type="ECO:0000256" key="2">
    <source>
        <dbReference type="ARBA" id="ARBA00022519"/>
    </source>
</evidence>
<keyword evidence="1" id="KW-1003">Cell membrane</keyword>
<sequence length="187" mass="20828">MAAKKSHRPVLLVPLLIAVTGYFWVSQKDISITEDTVSGTPVQLFANDLHSRNFDTSGHLVHEITTPELIMPGKNNVILISTPNIEVFNQKGPVSHIQSLSAIIRSDDDTIELNGNVEVRQTGGPNLAVLLTNQLIYNYQTKYAYTEEPVTMKDQFGVMTAVGMEIDVQQETVRFNSDVEAQYEVNH</sequence>
<keyword evidence="7" id="KW-1185">Reference proteome</keyword>
<dbReference type="PANTHER" id="PTHR37481:SF1">
    <property type="entry name" value="LIPOPOLYSACCHARIDE EXPORT SYSTEM PROTEIN LPTC"/>
    <property type="match status" value="1"/>
</dbReference>
<organism evidence="6 7">
    <name type="scientific">Gynuella sunshinyii YC6258</name>
    <dbReference type="NCBI Taxonomy" id="1445510"/>
    <lineage>
        <taxon>Bacteria</taxon>
        <taxon>Pseudomonadati</taxon>
        <taxon>Pseudomonadota</taxon>
        <taxon>Gammaproteobacteria</taxon>
        <taxon>Oceanospirillales</taxon>
        <taxon>Saccharospirillaceae</taxon>
        <taxon>Gynuella</taxon>
    </lineage>
</organism>
<evidence type="ECO:0000256" key="3">
    <source>
        <dbReference type="ARBA" id="ARBA00022692"/>
    </source>
</evidence>
<dbReference type="Pfam" id="PF06835">
    <property type="entry name" value="LptC"/>
    <property type="match status" value="1"/>
</dbReference>
<dbReference type="InterPro" id="IPR026265">
    <property type="entry name" value="LptC"/>
</dbReference>
<keyword evidence="4" id="KW-1133">Transmembrane helix</keyword>
<evidence type="ECO:0000256" key="1">
    <source>
        <dbReference type="ARBA" id="ARBA00022475"/>
    </source>
</evidence>
<dbReference type="EMBL" id="CP007142">
    <property type="protein sequence ID" value="AJQ96506.1"/>
    <property type="molecule type" value="Genomic_DNA"/>
</dbReference>
<reference evidence="6 7" key="1">
    <citation type="submission" date="2014-01" db="EMBL/GenBank/DDBJ databases">
        <title>Full genme sequencing of cellulolytic bacterium Gynuella sunshinyii YC6258T gen. nov., sp. nov.</title>
        <authorList>
            <person name="Khan H."/>
            <person name="Chung E.J."/>
            <person name="Chung Y.R."/>
        </authorList>
    </citation>
    <scope>NUCLEOTIDE SEQUENCE [LARGE SCALE GENOMIC DNA]</scope>
    <source>
        <strain evidence="6 7">YC6258</strain>
    </source>
</reference>
<dbReference type="GO" id="GO:0015221">
    <property type="term" value="F:lipopolysaccharide transmembrane transporter activity"/>
    <property type="evidence" value="ECO:0007669"/>
    <property type="project" value="InterPro"/>
</dbReference>
<gene>
    <name evidence="6" type="ORF">YC6258_04474</name>
</gene>
<dbReference type="HOGENOM" id="CLU_1445784_0_0_6"/>
<dbReference type="GO" id="GO:0030288">
    <property type="term" value="C:outer membrane-bounded periplasmic space"/>
    <property type="evidence" value="ECO:0007669"/>
    <property type="project" value="TreeGrafter"/>
</dbReference>
<name>A0A0C5VQG4_9GAMM</name>
<dbReference type="NCBIfam" id="TIGR04409">
    <property type="entry name" value="LptC_YrbK"/>
    <property type="match status" value="1"/>
</dbReference>
<dbReference type="GO" id="GO:0017089">
    <property type="term" value="F:glycolipid transfer activity"/>
    <property type="evidence" value="ECO:0007669"/>
    <property type="project" value="TreeGrafter"/>
</dbReference>
<dbReference type="PANTHER" id="PTHR37481">
    <property type="entry name" value="LIPOPOLYSACCHARIDE EXPORT SYSTEM PROTEIN LPTC"/>
    <property type="match status" value="1"/>
</dbReference>
<keyword evidence="5" id="KW-0472">Membrane</keyword>
<keyword evidence="2" id="KW-0997">Cell inner membrane</keyword>
<dbReference type="GO" id="GO:0005886">
    <property type="term" value="C:plasma membrane"/>
    <property type="evidence" value="ECO:0007669"/>
    <property type="project" value="InterPro"/>
</dbReference>
<dbReference type="InterPro" id="IPR052363">
    <property type="entry name" value="LPS_export_LptC"/>
</dbReference>
<dbReference type="Proteomes" id="UP000032266">
    <property type="component" value="Chromosome"/>
</dbReference>
<dbReference type="AlphaFoldDB" id="A0A0C5VQG4"/>
<evidence type="ECO:0000256" key="5">
    <source>
        <dbReference type="ARBA" id="ARBA00023136"/>
    </source>
</evidence>
<proteinExistence type="predicted"/>
<keyword evidence="3" id="KW-0812">Transmembrane</keyword>
<dbReference type="InterPro" id="IPR010664">
    <property type="entry name" value="LipoPS_assembly_LptC-rel"/>
</dbReference>
<protein>
    <recommendedName>
        <fullName evidence="8">LPS export ABC transporter periplasmic protein LptC</fullName>
    </recommendedName>
</protein>
<evidence type="ECO:0000313" key="7">
    <source>
        <dbReference type="Proteomes" id="UP000032266"/>
    </source>
</evidence>
<dbReference type="RefSeq" id="WP_044618502.1">
    <property type="nucleotide sequence ID" value="NZ_CP007142.1"/>
</dbReference>
<evidence type="ECO:0008006" key="8">
    <source>
        <dbReference type="Google" id="ProtNLM"/>
    </source>
</evidence>
<evidence type="ECO:0000313" key="6">
    <source>
        <dbReference type="EMBL" id="AJQ96506.1"/>
    </source>
</evidence>
<dbReference type="STRING" id="1445510.YC6258_04474"/>
<dbReference type="OrthoDB" id="6194582at2"/>
<evidence type="ECO:0000256" key="4">
    <source>
        <dbReference type="ARBA" id="ARBA00022989"/>
    </source>
</evidence>
<dbReference type="Gene3D" id="2.60.450.10">
    <property type="entry name" value="Lipopolysaccharide (LPS) transport protein A like domain"/>
    <property type="match status" value="1"/>
</dbReference>
<accession>A0A0C5VQG4</accession>